<protein>
    <submittedName>
        <fullName evidence="1">Uncharacterized protein</fullName>
    </submittedName>
</protein>
<dbReference type="OrthoDB" id="5088201at2759"/>
<organism evidence="1 2">
    <name type="scientific">Fusarium mundagurra</name>
    <dbReference type="NCBI Taxonomy" id="1567541"/>
    <lineage>
        <taxon>Eukaryota</taxon>
        <taxon>Fungi</taxon>
        <taxon>Dikarya</taxon>
        <taxon>Ascomycota</taxon>
        <taxon>Pezizomycotina</taxon>
        <taxon>Sordariomycetes</taxon>
        <taxon>Hypocreomycetidae</taxon>
        <taxon>Hypocreales</taxon>
        <taxon>Nectriaceae</taxon>
        <taxon>Fusarium</taxon>
        <taxon>Fusarium fujikuroi species complex</taxon>
    </lineage>
</organism>
<comment type="caution">
    <text evidence="1">The sequence shown here is derived from an EMBL/GenBank/DDBJ whole genome shotgun (WGS) entry which is preliminary data.</text>
</comment>
<sequence>MEAAHEKWPAPSGAKKNPGPLKQLGELFKVDQDRVSVLNVYAYQQISFITPVQLWSALDFQEQYFFVDCQENKKAKLMLYGAIKWDVKEDDDYEKEDAFLRRKDYPGDYHYVGDNLFPADPRKLPDTVIFNCEFGLNRSPMMAFWYMRHLLKTYPSAVPDRLNVRALKTRVYVLEDGISGLEKPGTSKGLQNLLSNSG</sequence>
<name>A0A8H5Y8N3_9HYPO</name>
<accession>A0A8H5Y8N3</accession>
<dbReference type="Proteomes" id="UP000544331">
    <property type="component" value="Unassembled WGS sequence"/>
</dbReference>
<evidence type="ECO:0000313" key="1">
    <source>
        <dbReference type="EMBL" id="KAF5707978.1"/>
    </source>
</evidence>
<dbReference type="Gene3D" id="3.40.250.10">
    <property type="entry name" value="Rhodanese-like domain"/>
    <property type="match status" value="1"/>
</dbReference>
<keyword evidence="2" id="KW-1185">Reference proteome</keyword>
<proteinExistence type="predicted"/>
<dbReference type="InterPro" id="IPR036873">
    <property type="entry name" value="Rhodanese-like_dom_sf"/>
</dbReference>
<dbReference type="EMBL" id="JAAOAN010000405">
    <property type="protein sequence ID" value="KAF5707978.1"/>
    <property type="molecule type" value="Genomic_DNA"/>
</dbReference>
<gene>
    <name evidence="1" type="ORF">FMUND_10843</name>
</gene>
<dbReference type="AlphaFoldDB" id="A0A8H5Y8N3"/>
<evidence type="ECO:0000313" key="2">
    <source>
        <dbReference type="Proteomes" id="UP000544331"/>
    </source>
</evidence>
<dbReference type="SUPFAM" id="SSF52821">
    <property type="entry name" value="Rhodanese/Cell cycle control phosphatase"/>
    <property type="match status" value="1"/>
</dbReference>
<reference evidence="1 2" key="1">
    <citation type="submission" date="2020-05" db="EMBL/GenBank/DDBJ databases">
        <title>Identification and distribution of gene clusters putatively required for synthesis of sphingolipid metabolism inhibitors in phylogenetically diverse species of the filamentous fungus Fusarium.</title>
        <authorList>
            <person name="Kim H.-S."/>
            <person name="Busman M."/>
            <person name="Brown D.W."/>
            <person name="Divon H."/>
            <person name="Uhlig S."/>
            <person name="Proctor R.H."/>
        </authorList>
    </citation>
    <scope>NUCLEOTIDE SEQUENCE [LARGE SCALE GENOMIC DNA]</scope>
    <source>
        <strain evidence="1 2">NRRL 66235</strain>
    </source>
</reference>